<proteinExistence type="predicted"/>
<reference evidence="2 3" key="1">
    <citation type="journal article" date="2014" name="Genome Biol. Evol.">
        <title>The genome of the myxosporean Thelohanellus kitauei shows adaptations to nutrient acquisition within its fish host.</title>
        <authorList>
            <person name="Yang Y."/>
            <person name="Xiong J."/>
            <person name="Zhou Z."/>
            <person name="Huo F."/>
            <person name="Miao W."/>
            <person name="Ran C."/>
            <person name="Liu Y."/>
            <person name="Zhang J."/>
            <person name="Feng J."/>
            <person name="Wang M."/>
            <person name="Wang M."/>
            <person name="Wang L."/>
            <person name="Yao B."/>
        </authorList>
    </citation>
    <scope>NUCLEOTIDE SEQUENCE [LARGE SCALE GENOMIC DNA]</scope>
    <source>
        <strain evidence="2">Wuqing</strain>
    </source>
</reference>
<name>A0A0C2I4Z6_THEKT</name>
<evidence type="ECO:0000256" key="1">
    <source>
        <dbReference type="SAM" id="MobiDB-lite"/>
    </source>
</evidence>
<gene>
    <name evidence="2" type="ORF">RF11_13380</name>
</gene>
<protein>
    <submittedName>
        <fullName evidence="2">Uncharacterized protein</fullName>
    </submittedName>
</protein>
<evidence type="ECO:0000313" key="3">
    <source>
        <dbReference type="Proteomes" id="UP000031668"/>
    </source>
</evidence>
<feature type="region of interest" description="Disordered" evidence="1">
    <location>
        <begin position="191"/>
        <end position="214"/>
    </location>
</feature>
<sequence>MYSFIQKYRIGANEKKHNISTIIYYWRYTCYRIGTDLYGWLKESIKIHNIIELDAVKESYKTGRGKIMVLASIIVTSINDNITDGEFDDKKISNNMKYSQICKRGLSQHHIRRINCPINKGDYGRQLNRFPLSNKKYNKFRSGSINDMEVDKSKRPKNHNYQTCFLKRNYPWDITDINLIFVDESSPSSSHDEFSQLGTNGACGQSSGGRFHET</sequence>
<accession>A0A0C2I4Z6</accession>
<dbReference type="EMBL" id="JWZT01005751">
    <property type="protein sequence ID" value="KII60218.1"/>
    <property type="molecule type" value="Genomic_DNA"/>
</dbReference>
<evidence type="ECO:0000313" key="2">
    <source>
        <dbReference type="EMBL" id="KII60218.1"/>
    </source>
</evidence>
<dbReference type="Proteomes" id="UP000031668">
    <property type="component" value="Unassembled WGS sequence"/>
</dbReference>
<dbReference type="AlphaFoldDB" id="A0A0C2I4Z6"/>
<keyword evidence="3" id="KW-1185">Reference proteome</keyword>
<feature type="compositionally biased region" description="Polar residues" evidence="1">
    <location>
        <begin position="196"/>
        <end position="205"/>
    </location>
</feature>
<comment type="caution">
    <text evidence="2">The sequence shown here is derived from an EMBL/GenBank/DDBJ whole genome shotgun (WGS) entry which is preliminary data.</text>
</comment>
<organism evidence="2 3">
    <name type="scientific">Thelohanellus kitauei</name>
    <name type="common">Myxosporean</name>
    <dbReference type="NCBI Taxonomy" id="669202"/>
    <lineage>
        <taxon>Eukaryota</taxon>
        <taxon>Metazoa</taxon>
        <taxon>Cnidaria</taxon>
        <taxon>Myxozoa</taxon>
        <taxon>Myxosporea</taxon>
        <taxon>Bivalvulida</taxon>
        <taxon>Platysporina</taxon>
        <taxon>Myxobolidae</taxon>
        <taxon>Thelohanellus</taxon>
    </lineage>
</organism>